<feature type="transmembrane region" description="Helical" evidence="6">
    <location>
        <begin position="134"/>
        <end position="158"/>
    </location>
</feature>
<feature type="transmembrane region" description="Helical" evidence="6">
    <location>
        <begin position="357"/>
        <end position="378"/>
    </location>
</feature>
<dbReference type="PANTHER" id="PTHR42058:SF1">
    <property type="entry name" value="G-PROTEIN COUPLED RECEPTORS FAMILY 2 PROFILE 2 DOMAIN-CONTAINING PROTEIN"/>
    <property type="match status" value="1"/>
</dbReference>
<evidence type="ECO:0000256" key="5">
    <source>
        <dbReference type="SAM" id="MobiDB-lite"/>
    </source>
</evidence>
<name>A0ABR3X0K3_9EURO</name>
<protein>
    <recommendedName>
        <fullName evidence="7">G-protein coupled receptors family 2 profile 2 domain-containing protein</fullName>
    </recommendedName>
</protein>
<proteinExistence type="predicted"/>
<feature type="transmembrane region" description="Helical" evidence="6">
    <location>
        <begin position="96"/>
        <end position="114"/>
    </location>
</feature>
<dbReference type="InterPro" id="IPR053247">
    <property type="entry name" value="GPCR_GPR1/git3-like"/>
</dbReference>
<feature type="compositionally biased region" description="Polar residues" evidence="5">
    <location>
        <begin position="489"/>
        <end position="500"/>
    </location>
</feature>
<evidence type="ECO:0000259" key="7">
    <source>
        <dbReference type="PROSITE" id="PS50261"/>
    </source>
</evidence>
<keyword evidence="2 6" id="KW-0812">Transmembrane</keyword>
<accession>A0ABR3X0K3</accession>
<gene>
    <name evidence="8" type="ORF">Plec18167_007899</name>
</gene>
<feature type="compositionally biased region" description="Polar residues" evidence="5">
    <location>
        <begin position="434"/>
        <end position="445"/>
    </location>
</feature>
<evidence type="ECO:0000256" key="6">
    <source>
        <dbReference type="SAM" id="Phobius"/>
    </source>
</evidence>
<evidence type="ECO:0000256" key="2">
    <source>
        <dbReference type="ARBA" id="ARBA00022692"/>
    </source>
</evidence>
<comment type="caution">
    <text evidence="8">The sequence shown here is derived from an EMBL/GenBank/DDBJ whole genome shotgun (WGS) entry which is preliminary data.</text>
</comment>
<feature type="transmembrane region" description="Helical" evidence="6">
    <location>
        <begin position="65"/>
        <end position="87"/>
    </location>
</feature>
<dbReference type="EMBL" id="JAVDPF010000035">
    <property type="protein sequence ID" value="KAL1869233.1"/>
    <property type="molecule type" value="Genomic_DNA"/>
</dbReference>
<sequence>MSTQAKNGLCPAPFLQESLFPKTGGFIDGRFCETTKTPLGELSCCLPCPSAAWRYTDSLDRNTEVASWLNVGIFPLSIFLLVSYAVLPAKWTHRHYLSICFTLGICFMELAFIIPLGSKPNQCYNEITPNDMRSNLSCAFTGSFLLFGGWVVIIWSFLRTVALHLQVCWEILIGPKFMAAALLAGWGIPAIGLALMLVFTGVSYRFGNTCHINHTNSSRDYWIPLMVFAFAALLLQMTTLIYCIHVYVRSLFDDKATTTNSSALPSYSGSVRSATARQAYKRVRRVIQLQWRGIAIVLTIIGNVIFFAVVFIKMDNSFKISPEMEKKATGWIVCLALTKGNRNACADKADGLGPNEATVVAVLILLSLSGFWNFLFLVRSTMILGWVNMVKGLFKPKGEFVSADARSSVPDPRSYEMLSSGTKSLKSPDPVVTSPGSVISPTLRFSDSKGQDFGDYFGRDAKYTQPAYSFSSPRPPTASHGNSPRGWDPQSTFARSTSPYGNDYNYRKP</sequence>
<dbReference type="InterPro" id="IPR000832">
    <property type="entry name" value="GPCR_2_secretin-like"/>
</dbReference>
<dbReference type="PROSITE" id="PS50261">
    <property type="entry name" value="G_PROTEIN_RECEP_F2_4"/>
    <property type="match status" value="1"/>
</dbReference>
<feature type="region of interest" description="Disordered" evidence="5">
    <location>
        <begin position="465"/>
        <end position="509"/>
    </location>
</feature>
<keyword evidence="4 6" id="KW-0472">Membrane</keyword>
<dbReference type="Proteomes" id="UP001583193">
    <property type="component" value="Unassembled WGS sequence"/>
</dbReference>
<feature type="transmembrane region" description="Helical" evidence="6">
    <location>
        <begin position="291"/>
        <end position="312"/>
    </location>
</feature>
<evidence type="ECO:0000256" key="3">
    <source>
        <dbReference type="ARBA" id="ARBA00022989"/>
    </source>
</evidence>
<dbReference type="Pfam" id="PF00002">
    <property type="entry name" value="7tm_2"/>
    <property type="match status" value="1"/>
</dbReference>
<keyword evidence="9" id="KW-1185">Reference proteome</keyword>
<keyword evidence="3 6" id="KW-1133">Transmembrane helix</keyword>
<feature type="transmembrane region" description="Helical" evidence="6">
    <location>
        <begin position="222"/>
        <end position="248"/>
    </location>
</feature>
<organism evidence="8 9">
    <name type="scientific">Paecilomyces lecythidis</name>
    <dbReference type="NCBI Taxonomy" id="3004212"/>
    <lineage>
        <taxon>Eukaryota</taxon>
        <taxon>Fungi</taxon>
        <taxon>Dikarya</taxon>
        <taxon>Ascomycota</taxon>
        <taxon>Pezizomycotina</taxon>
        <taxon>Eurotiomycetes</taxon>
        <taxon>Eurotiomycetidae</taxon>
        <taxon>Eurotiales</taxon>
        <taxon>Thermoascaceae</taxon>
        <taxon>Paecilomyces</taxon>
    </lineage>
</organism>
<dbReference type="PANTHER" id="PTHR42058">
    <property type="entry name" value="G_PROTEIN_RECEP_F2_4 DOMAIN-CONTAINING PROTEIN"/>
    <property type="match status" value="1"/>
</dbReference>
<feature type="transmembrane region" description="Helical" evidence="6">
    <location>
        <begin position="179"/>
        <end position="202"/>
    </location>
</feature>
<comment type="subcellular location">
    <subcellularLocation>
        <location evidence="1">Membrane</location>
        <topology evidence="1">Multi-pass membrane protein</topology>
    </subcellularLocation>
</comment>
<evidence type="ECO:0000256" key="1">
    <source>
        <dbReference type="ARBA" id="ARBA00004141"/>
    </source>
</evidence>
<feature type="region of interest" description="Disordered" evidence="5">
    <location>
        <begin position="404"/>
        <end position="446"/>
    </location>
</feature>
<feature type="domain" description="G-protein coupled receptors family 2 profile 2" evidence="7">
    <location>
        <begin position="59"/>
        <end position="381"/>
    </location>
</feature>
<dbReference type="InterPro" id="IPR017981">
    <property type="entry name" value="GPCR_2-like_7TM"/>
</dbReference>
<evidence type="ECO:0000313" key="8">
    <source>
        <dbReference type="EMBL" id="KAL1869233.1"/>
    </source>
</evidence>
<evidence type="ECO:0000313" key="9">
    <source>
        <dbReference type="Proteomes" id="UP001583193"/>
    </source>
</evidence>
<evidence type="ECO:0000256" key="4">
    <source>
        <dbReference type="ARBA" id="ARBA00023136"/>
    </source>
</evidence>
<reference evidence="8 9" key="1">
    <citation type="journal article" date="2024" name="IMA Fungus">
        <title>IMA Genome - F19 : A genome assembly and annotation guide to empower mycologists, including annotated draft genome sequences of Ceratocystis pirilliformis, Diaporthe australafricana, Fusarium ophioides, Paecilomyces lecythidis, and Sporothrix stenoceras.</title>
        <authorList>
            <person name="Aylward J."/>
            <person name="Wilson A.M."/>
            <person name="Visagie C.M."/>
            <person name="Spraker J."/>
            <person name="Barnes I."/>
            <person name="Buitendag C."/>
            <person name="Ceriani C."/>
            <person name="Del Mar Angel L."/>
            <person name="du Plessis D."/>
            <person name="Fuchs T."/>
            <person name="Gasser K."/>
            <person name="Kramer D."/>
            <person name="Li W."/>
            <person name="Munsamy K."/>
            <person name="Piso A."/>
            <person name="Price J.L."/>
            <person name="Sonnekus B."/>
            <person name="Thomas C."/>
            <person name="van der Nest A."/>
            <person name="van Dijk A."/>
            <person name="van Heerden A."/>
            <person name="van Vuuren N."/>
            <person name="Yilmaz N."/>
            <person name="Duong T.A."/>
            <person name="van der Merwe N.A."/>
            <person name="Wingfield M.J."/>
            <person name="Wingfield B.D."/>
        </authorList>
    </citation>
    <scope>NUCLEOTIDE SEQUENCE [LARGE SCALE GENOMIC DNA]</scope>
    <source>
        <strain evidence="8 9">CMW 18167</strain>
    </source>
</reference>
<dbReference type="Gene3D" id="1.20.1070.10">
    <property type="entry name" value="Rhodopsin 7-helix transmembrane proteins"/>
    <property type="match status" value="1"/>
</dbReference>